<comment type="similarity">
    <text evidence="3">Belongs to the CARMIL family.</text>
</comment>
<dbReference type="GeneTree" id="ENSGT00940000155112"/>
<feature type="compositionally biased region" description="Basic and acidic residues" evidence="9">
    <location>
        <begin position="1147"/>
        <end position="1159"/>
    </location>
</feature>
<dbReference type="GO" id="GO:0005886">
    <property type="term" value="C:plasma membrane"/>
    <property type="evidence" value="ECO:0007669"/>
    <property type="project" value="UniProtKB-SubCell"/>
</dbReference>
<keyword evidence="13" id="KW-1185">Reference proteome</keyword>
<dbReference type="SUPFAM" id="SSF52047">
    <property type="entry name" value="RNI-like"/>
    <property type="match status" value="2"/>
</dbReference>
<dbReference type="Ensembl" id="ENSCJPT00005011989.1">
    <property type="protein sequence ID" value="ENSCJPP00005007826.1"/>
    <property type="gene ID" value="ENSCJPG00005007109.1"/>
</dbReference>
<dbReference type="InterPro" id="IPR032675">
    <property type="entry name" value="LRR_dom_sf"/>
</dbReference>
<dbReference type="InterPro" id="IPR001611">
    <property type="entry name" value="Leu-rich_rpt"/>
</dbReference>
<feature type="domain" description="CARMIL pleckstrin homology" evidence="11">
    <location>
        <begin position="26"/>
        <end position="119"/>
    </location>
</feature>
<feature type="compositionally biased region" description="Basic and acidic residues" evidence="9">
    <location>
        <begin position="1241"/>
        <end position="1259"/>
    </location>
</feature>
<protein>
    <submittedName>
        <fullName evidence="12">Capping protein regulator and myosin 1 linker 1</fullName>
    </submittedName>
</protein>
<dbReference type="Pfam" id="PF13516">
    <property type="entry name" value="LRR_6"/>
    <property type="match status" value="2"/>
</dbReference>
<evidence type="ECO:0000256" key="8">
    <source>
        <dbReference type="ARBA" id="ARBA00023136"/>
    </source>
</evidence>
<evidence type="ECO:0000256" key="9">
    <source>
        <dbReference type="SAM" id="MobiDB-lite"/>
    </source>
</evidence>
<evidence type="ECO:0000256" key="7">
    <source>
        <dbReference type="ARBA" id="ARBA00022737"/>
    </source>
</evidence>
<evidence type="ECO:0000256" key="1">
    <source>
        <dbReference type="ARBA" id="ARBA00004236"/>
    </source>
</evidence>
<dbReference type="InterPro" id="IPR041245">
    <property type="entry name" value="CARMIL_PH"/>
</dbReference>
<evidence type="ECO:0000256" key="6">
    <source>
        <dbReference type="ARBA" id="ARBA00022614"/>
    </source>
</evidence>
<evidence type="ECO:0000256" key="5">
    <source>
        <dbReference type="ARBA" id="ARBA00022490"/>
    </source>
</evidence>
<reference evidence="12" key="1">
    <citation type="submission" date="2015-11" db="EMBL/GenBank/DDBJ databases">
        <authorList>
            <consortium name="International Coturnix japonica Genome Analysis Consortium"/>
            <person name="Warren W."/>
            <person name="Burt D.W."/>
            <person name="Antin P.B."/>
            <person name="Lanford R."/>
            <person name="Gros J."/>
            <person name="Wilson R.K."/>
        </authorList>
    </citation>
    <scope>NUCLEOTIDE SEQUENCE [LARGE SCALE GENOMIC DNA]</scope>
</reference>
<evidence type="ECO:0000259" key="11">
    <source>
        <dbReference type="Pfam" id="PF17888"/>
    </source>
</evidence>
<dbReference type="InterPro" id="IPR031943">
    <property type="entry name" value="CARMIL_C"/>
</dbReference>
<accession>A0A8C2T8F2</accession>
<feature type="compositionally biased region" description="Basic and acidic residues" evidence="9">
    <location>
        <begin position="1031"/>
        <end position="1040"/>
    </location>
</feature>
<reference evidence="12" key="3">
    <citation type="submission" date="2025-09" db="UniProtKB">
        <authorList>
            <consortium name="Ensembl"/>
        </authorList>
    </citation>
    <scope>IDENTIFICATION</scope>
</reference>
<keyword evidence="6" id="KW-0433">Leucine-rich repeat</keyword>
<sequence length="1337" mass="146543">MAEESNELPRELIESIRDVIGRKIKISVKKKVKLETKGDKVDNKILVLASCRAFLLTSRIPTKLELTFSYLEIQGVTSCKPGQLIMETEKCSISMKMASSEDVNEVLAHIGTCLRKIFPGLSPVRILKKVTMEPSERLANLQALWDSQTVAELGPCGGFSQMYACVCDWLGFPYREEVQWDVDTIYLTQDTRELNLQDFSHLDHRDLIPIVAALEYNQWFTKLSSKDLKLSTDVCEQILRVVSRSNRLEELVLENAGLRTDFAQKLAGALSHNPNSGLHTINLASNPLEDRGVSSLSIQFAKLPKGLKHLNLSKTSLSPKGVNSLSQSLSANSLIANTLVYLDLSGNALRGDDLSSLYNFLAQPNALVHLDLSNTECALDMVCGALLRGCLQHLAVLSLSRTLFSHRKGKEVPPSFKQFFSSSLALMQINLSGTKLPPEPLKALLLGLACNHNLKEVSLDLSNCELRSGGAQVLEGCIAEIRNITSLDISDNGLESDLSTLVVWLSKNRSIRHLALGKNFNNMKSKNLTPVLDNLVQMIQDEDSPLQSLSLADSKLKTEVTIIINALGSNTSLTKVDISGNAMGDMGAKMLAKALQINTKLRTVIWDKNNITAQGFQDIAVALEKNYTLRFMPIPMNDASQALKTNPEKTEEALQKIENYLLRNHETRKYLQEQAYRLQQGIVTSTTQQMIDRICVKVQDHLNSLRNCGVDAVQEDVKSAERLMRDAKNSKTLLPNLYHLGGAAWAGANGSLSNPIQETLESMAGEVTRVVDEQLKADHLTRRGKPLPQQESLEIELAEEKPTKRSVITVEELTEIERLEDLDTCMMTPKSKRKSIHSRMLRPVSRAFEMEFDLDKALEEVPIHIEDPPFPSSRPDKRTSGFISELPSEEGRKLEHFTKLRPKRNKKQQPSQAAVSAGVPPDGEQNGLMGRVDEGVDEFFTKKVTKMDSKRPSTKSSESSEPSEAGDEKKKRDSRKSGFLNLIKSRGSKSERPQTVAVAEEPSSPKVTSKSQMMDSSKKELKSTEQNGGTERSEELKTPDSLEEMQPDDAAKAERGDSKGSPQGGRRYGVQVMGSGLLAEMKAKQEKRAASAQKKLGNDTPSKDSSDAAVSSERLDGSGTVPKLPQTLPESRFASNKGDSVSASSEKNAKAEPKAEAAAKARSSSNTPTSPKPPLQSTKPSLAGRPTVPQKPRSASRTEDAPESPSGPSSPKVALLPPVLKKVPSEKEKDGQSSPTVRSFSQEERTGEGQKRAADHDCAKSPGGEGAASRQCSASAEEEGNVLGLRKAQPAPAAKRSPGHQSHEFQELKQRSLSKDGHQGSKSSDSGEEADKDFIFV</sequence>
<dbReference type="InterPro" id="IPR051279">
    <property type="entry name" value="PP1-Reg/Actin-Interact_Protein"/>
</dbReference>
<gene>
    <name evidence="12" type="primary">CARMIL1</name>
</gene>
<dbReference type="InterPro" id="IPR011993">
    <property type="entry name" value="PH-like_dom_sf"/>
</dbReference>
<keyword evidence="4" id="KW-1003">Cell membrane</keyword>
<name>A0A8C2T8F2_COTJA</name>
<feature type="compositionally biased region" description="Basic and acidic residues" evidence="9">
    <location>
        <begin position="931"/>
        <end position="951"/>
    </location>
</feature>
<dbReference type="GO" id="GO:0030027">
    <property type="term" value="C:lamellipodium"/>
    <property type="evidence" value="ECO:0007669"/>
    <property type="project" value="TreeGrafter"/>
</dbReference>
<organism evidence="12 13">
    <name type="scientific">Coturnix japonica</name>
    <name type="common">Japanese quail</name>
    <name type="synonym">Coturnix coturnix japonica</name>
    <dbReference type="NCBI Taxonomy" id="93934"/>
    <lineage>
        <taxon>Eukaryota</taxon>
        <taxon>Metazoa</taxon>
        <taxon>Chordata</taxon>
        <taxon>Craniata</taxon>
        <taxon>Vertebrata</taxon>
        <taxon>Euteleostomi</taxon>
        <taxon>Archelosauria</taxon>
        <taxon>Archosauria</taxon>
        <taxon>Dinosauria</taxon>
        <taxon>Saurischia</taxon>
        <taxon>Theropoda</taxon>
        <taxon>Coelurosauria</taxon>
        <taxon>Aves</taxon>
        <taxon>Neognathae</taxon>
        <taxon>Galloanserae</taxon>
        <taxon>Galliformes</taxon>
        <taxon>Phasianidae</taxon>
        <taxon>Perdicinae</taxon>
        <taxon>Coturnix</taxon>
    </lineage>
</organism>
<keyword evidence="8" id="KW-0472">Membrane</keyword>
<feature type="domain" description="CARMIL C-terminal" evidence="10">
    <location>
        <begin position="777"/>
        <end position="990"/>
    </location>
</feature>
<keyword evidence="5" id="KW-0963">Cytoplasm</keyword>
<evidence type="ECO:0000259" key="10">
    <source>
        <dbReference type="Pfam" id="PF16000"/>
    </source>
</evidence>
<evidence type="ECO:0000256" key="3">
    <source>
        <dbReference type="ARBA" id="ARBA00007298"/>
    </source>
</evidence>
<reference evidence="12" key="2">
    <citation type="submission" date="2025-08" db="UniProtKB">
        <authorList>
            <consortium name="Ensembl"/>
        </authorList>
    </citation>
    <scope>IDENTIFICATION</scope>
</reference>
<feature type="compositionally biased region" description="Basic and acidic residues" evidence="9">
    <location>
        <begin position="889"/>
        <end position="898"/>
    </location>
</feature>
<dbReference type="Pfam" id="PF17888">
    <property type="entry name" value="Carm_PH"/>
    <property type="match status" value="1"/>
</dbReference>
<evidence type="ECO:0000313" key="13">
    <source>
        <dbReference type="Proteomes" id="UP000694412"/>
    </source>
</evidence>
<dbReference type="GO" id="GO:0034315">
    <property type="term" value="P:regulation of Arp2/3 complex-mediated actin nucleation"/>
    <property type="evidence" value="ECO:0007669"/>
    <property type="project" value="TreeGrafter"/>
</dbReference>
<dbReference type="FunFam" id="3.80.10.10:FF:000009">
    <property type="entry name" value="F-actin-uncapping protein LRRC16A isoform X1"/>
    <property type="match status" value="1"/>
</dbReference>
<feature type="compositionally biased region" description="Basic and acidic residues" evidence="9">
    <location>
        <begin position="1049"/>
        <end position="1058"/>
    </location>
</feature>
<dbReference type="Gene3D" id="2.30.29.30">
    <property type="entry name" value="Pleckstrin-homology domain (PH domain)/Phosphotyrosine-binding domain (PTB)"/>
    <property type="match status" value="1"/>
</dbReference>
<feature type="compositionally biased region" description="Low complexity" evidence="9">
    <location>
        <begin position="954"/>
        <end position="963"/>
    </location>
</feature>
<evidence type="ECO:0000256" key="4">
    <source>
        <dbReference type="ARBA" id="ARBA00022475"/>
    </source>
</evidence>
<evidence type="ECO:0000313" key="12">
    <source>
        <dbReference type="Ensembl" id="ENSCJPP00005007826.1"/>
    </source>
</evidence>
<dbReference type="Pfam" id="PF16000">
    <property type="entry name" value="CARMIL_C"/>
    <property type="match status" value="1"/>
</dbReference>
<dbReference type="PANTHER" id="PTHR24112">
    <property type="entry name" value="LEUCINE-RICH REPEAT, ISOFORM F-RELATED"/>
    <property type="match status" value="1"/>
</dbReference>
<dbReference type="Gene3D" id="6.10.140.1850">
    <property type="match status" value="1"/>
</dbReference>
<comment type="subcellular location">
    <subcellularLocation>
        <location evidence="1">Cell membrane</location>
    </subcellularLocation>
    <subcellularLocation>
        <location evidence="2">Cytoplasm</location>
    </subcellularLocation>
</comment>
<dbReference type="SMART" id="SM00368">
    <property type="entry name" value="LRR_RI"/>
    <property type="match status" value="7"/>
</dbReference>
<dbReference type="GO" id="GO:0005737">
    <property type="term" value="C:cytoplasm"/>
    <property type="evidence" value="ECO:0007669"/>
    <property type="project" value="UniProtKB-SubCell"/>
</dbReference>
<dbReference type="Gene3D" id="3.80.10.10">
    <property type="entry name" value="Ribonuclease Inhibitor"/>
    <property type="match status" value="1"/>
</dbReference>
<feature type="compositionally biased region" description="Polar residues" evidence="9">
    <location>
        <begin position="1005"/>
        <end position="1015"/>
    </location>
</feature>
<dbReference type="Proteomes" id="UP000694412">
    <property type="component" value="Chromosome 2"/>
</dbReference>
<dbReference type="PANTHER" id="PTHR24112:SF39">
    <property type="entry name" value="F-ACTIN-UNCAPPING PROTEIN LRRC16A"/>
    <property type="match status" value="1"/>
</dbReference>
<dbReference type="GO" id="GO:0016477">
    <property type="term" value="P:cell migration"/>
    <property type="evidence" value="ECO:0007669"/>
    <property type="project" value="TreeGrafter"/>
</dbReference>
<proteinExistence type="inferred from homology"/>
<feature type="compositionally biased region" description="Low complexity" evidence="9">
    <location>
        <begin position="1160"/>
        <end position="1169"/>
    </location>
</feature>
<evidence type="ECO:0000256" key="2">
    <source>
        <dbReference type="ARBA" id="ARBA00004496"/>
    </source>
</evidence>
<feature type="compositionally biased region" description="Basic and acidic residues" evidence="9">
    <location>
        <begin position="1301"/>
        <end position="1319"/>
    </location>
</feature>
<keyword evidence="7" id="KW-0677">Repeat</keyword>
<feature type="region of interest" description="Disordered" evidence="9">
    <location>
        <begin position="863"/>
        <end position="1337"/>
    </location>
</feature>